<dbReference type="Gene3D" id="3.30.40.10">
    <property type="entry name" value="Zinc/RING finger domain, C3HC4 (zinc finger)"/>
    <property type="match status" value="1"/>
</dbReference>
<dbReference type="InterPro" id="IPR012677">
    <property type="entry name" value="Nucleotide-bd_a/b_plait_sf"/>
</dbReference>
<dbReference type="InterPro" id="IPR044037">
    <property type="entry name" value="FANCL_d3"/>
</dbReference>
<dbReference type="CDD" id="cd12395">
    <property type="entry name" value="RRM2_RBM34"/>
    <property type="match status" value="1"/>
</dbReference>
<dbReference type="GO" id="GO:0008270">
    <property type="term" value="F:zinc ion binding"/>
    <property type="evidence" value="ECO:0007669"/>
    <property type="project" value="UniProtKB-KW"/>
</dbReference>
<feature type="domain" description="RRM" evidence="5">
    <location>
        <begin position="202"/>
        <end position="279"/>
    </location>
</feature>
<keyword evidence="1" id="KW-0479">Metal-binding</keyword>
<dbReference type="InterPro" id="IPR016135">
    <property type="entry name" value="UBQ-conjugating_enzyme/RWD"/>
</dbReference>
<evidence type="ECO:0000256" key="3">
    <source>
        <dbReference type="SAM" id="MobiDB-lite"/>
    </source>
</evidence>
<dbReference type="CDD" id="cd23832">
    <property type="entry name" value="DRWD-C_FANCL"/>
    <property type="match status" value="1"/>
</dbReference>
<dbReference type="InterPro" id="IPR000504">
    <property type="entry name" value="RRM_dom"/>
</dbReference>
<dbReference type="Pfam" id="PF18891">
    <property type="entry name" value="FANCL_d3"/>
    <property type="match status" value="1"/>
</dbReference>
<dbReference type="SMART" id="SM00360">
    <property type="entry name" value="RRM"/>
    <property type="match status" value="2"/>
</dbReference>
<dbReference type="InterPro" id="IPR034221">
    <property type="entry name" value="RBM34_RRM2"/>
</dbReference>
<feature type="non-terminal residue" evidence="6">
    <location>
        <position position="1"/>
    </location>
</feature>
<keyword evidence="7" id="KW-1185">Reference proteome</keyword>
<feature type="domain" description="RING-type" evidence="4">
    <location>
        <begin position="658"/>
        <end position="714"/>
    </location>
</feature>
<evidence type="ECO:0000256" key="1">
    <source>
        <dbReference type="PROSITE-ProRule" id="PRU00175"/>
    </source>
</evidence>
<dbReference type="Pfam" id="PF18890">
    <property type="entry name" value="FANCL_d2"/>
    <property type="match status" value="1"/>
</dbReference>
<feature type="region of interest" description="Disordered" evidence="3">
    <location>
        <begin position="65"/>
        <end position="96"/>
    </location>
</feature>
<evidence type="ECO:0000256" key="2">
    <source>
        <dbReference type="PROSITE-ProRule" id="PRU00176"/>
    </source>
</evidence>
<dbReference type="GO" id="GO:0006513">
    <property type="term" value="P:protein monoubiquitination"/>
    <property type="evidence" value="ECO:0007669"/>
    <property type="project" value="TreeGrafter"/>
</dbReference>
<evidence type="ECO:0000259" key="4">
    <source>
        <dbReference type="PROSITE" id="PS50089"/>
    </source>
</evidence>
<dbReference type="Proteomes" id="UP000039324">
    <property type="component" value="Unassembled WGS sequence"/>
</dbReference>
<keyword evidence="1" id="KW-0862">Zinc</keyword>
<dbReference type="SUPFAM" id="SSF54928">
    <property type="entry name" value="RNA-binding domain, RBD"/>
    <property type="match status" value="2"/>
</dbReference>
<evidence type="ECO:0008006" key="8">
    <source>
        <dbReference type="Google" id="ProtNLM"/>
    </source>
</evidence>
<proteinExistence type="predicted"/>
<dbReference type="InterPro" id="IPR043003">
    <property type="entry name" value="FANCL_d3_sf"/>
</dbReference>
<dbReference type="Pfam" id="PF00076">
    <property type="entry name" value="RRM_1"/>
    <property type="match status" value="1"/>
</dbReference>
<dbReference type="GO" id="GO:0043240">
    <property type="term" value="C:Fanconi anaemia nuclear complex"/>
    <property type="evidence" value="ECO:0007669"/>
    <property type="project" value="InterPro"/>
</dbReference>
<evidence type="ECO:0000313" key="6">
    <source>
        <dbReference type="EMBL" id="CEO95787.1"/>
    </source>
</evidence>
<dbReference type="Gene3D" id="3.10.110.20">
    <property type="entry name" value="RWD domain-like"/>
    <property type="match status" value="1"/>
</dbReference>
<dbReference type="GO" id="GO:0061630">
    <property type="term" value="F:ubiquitin protein ligase activity"/>
    <property type="evidence" value="ECO:0007669"/>
    <property type="project" value="TreeGrafter"/>
</dbReference>
<dbReference type="InterPro" id="IPR013083">
    <property type="entry name" value="Znf_RING/FYVE/PHD"/>
</dbReference>
<keyword evidence="1" id="KW-0863">Zinc-finger</keyword>
<reference evidence="6 7" key="1">
    <citation type="submission" date="2015-02" db="EMBL/GenBank/DDBJ databases">
        <authorList>
            <person name="Chooi Y.-H."/>
        </authorList>
    </citation>
    <scope>NUCLEOTIDE SEQUENCE [LARGE SCALE GENOMIC DNA]</scope>
    <source>
        <strain evidence="6">E3</strain>
    </source>
</reference>
<dbReference type="InterPro" id="IPR026850">
    <property type="entry name" value="FANCL_C"/>
</dbReference>
<dbReference type="Pfam" id="PF11793">
    <property type="entry name" value="FANCL_C"/>
    <property type="match status" value="1"/>
</dbReference>
<dbReference type="Gene3D" id="3.30.70.330">
    <property type="match status" value="2"/>
</dbReference>
<dbReference type="EMBL" id="CDSF01000035">
    <property type="protein sequence ID" value="CEO95787.1"/>
    <property type="molecule type" value="Genomic_DNA"/>
</dbReference>
<name>A0A0G4IL20_PLABS</name>
<accession>A0A0G4IL20</accession>
<dbReference type="STRING" id="37360.A0A0G4IL20"/>
<dbReference type="SMART" id="SM01197">
    <property type="entry name" value="FANCL_C"/>
    <property type="match status" value="1"/>
</dbReference>
<dbReference type="GO" id="GO:0003723">
    <property type="term" value="F:RNA binding"/>
    <property type="evidence" value="ECO:0007669"/>
    <property type="project" value="UniProtKB-UniRule"/>
</dbReference>
<dbReference type="Gene3D" id="3.10.110.10">
    <property type="entry name" value="Ubiquitin Conjugating Enzyme"/>
    <property type="match status" value="1"/>
</dbReference>
<dbReference type="PANTHER" id="PTHR13206:SF0">
    <property type="entry name" value="E3 UBIQUITIN-PROTEIN LIGASE FANCL"/>
    <property type="match status" value="1"/>
</dbReference>
<dbReference type="GO" id="GO:0036297">
    <property type="term" value="P:interstrand cross-link repair"/>
    <property type="evidence" value="ECO:0007669"/>
    <property type="project" value="InterPro"/>
</dbReference>
<protein>
    <recommendedName>
        <fullName evidence="8">RING-type domain-containing protein</fullName>
    </recommendedName>
</protein>
<dbReference type="PANTHER" id="PTHR13206">
    <property type="entry name" value="UBIQUITIN LIGASE PROTEIN PHF9 FANCONI ANEMIA GROUP L PROTEIN"/>
    <property type="match status" value="1"/>
</dbReference>
<evidence type="ECO:0000313" key="7">
    <source>
        <dbReference type="Proteomes" id="UP000039324"/>
    </source>
</evidence>
<dbReference type="PROSITE" id="PS50089">
    <property type="entry name" value="ZF_RING_2"/>
    <property type="match status" value="1"/>
</dbReference>
<dbReference type="CDD" id="cd12394">
    <property type="entry name" value="RRM1_RBM34"/>
    <property type="match status" value="1"/>
</dbReference>
<dbReference type="CDD" id="cd23831">
    <property type="entry name" value="DRWD-N_FANCL"/>
    <property type="match status" value="1"/>
</dbReference>
<dbReference type="InterPro" id="IPR035979">
    <property type="entry name" value="RBD_domain_sf"/>
</dbReference>
<dbReference type="CDD" id="cd16490">
    <property type="entry name" value="RING-CH-C4HC3_FANCL"/>
    <property type="match status" value="1"/>
</dbReference>
<sequence>PLFVRACLPSHVANWRCAAVVTDAVAEFHNSNAMDAYKPGELSLLLDPTSEPVVCDTTCAEVMPKQEASSSDQKRKLAVTTTVDRAPKKARTHDHDDRNERTVFIGNVDVSSTAQTIRKLLGCKVESVRFRSAAFSDPKLPKRAAFITKQFHDSRPTMNCYAVLSDVASVERCLALNGTKVDGHTIRVDRVGSYSLQHDDKRCVFVGNLPFDIAEDELFDLFSVCGPIEFVRCIRDRASNVGKGFAFVQMKVAKDVKPALAFHETTFRNRALRVFRASDQKAKSGAARRIAGKIKPGKQSLKKAQRSAPGPRLQLPSPRYVCASLQLQLSSPRYVCAPLQLQLSLGSDAREQRAVRVIGVRGVMESVMVPAGAAGRYVGLLNVAGAGPFPIEVDMGGGRLQCDPRLAGVLSSHVGVVRQRLASARGDIAAFMTDLQDIVARVMMCAPEKHAVATAPTIGYYERVVRDIERVGWERIVDVDRSLLSLTIRIMDQASREHEFVVRLTPDYPATGPECVVDVPGDVEIPWSAQSSLLDVVQNVEKIIGQFDSFWSVLEDIDAHCWVIEPDHATRASRSRRIAIGQHCSILVDIEPESPFRVCDCRFLGAESVVNPLRERLNRDLDRWDTSRMPRVNLERILSISFPGKPAPGAQDEFQLECGICYSVSRDGVVADRVCEDARCGRPFHNQCLFEWLQSIPSSRQSFSTLFGACPYCSAPLSATA</sequence>
<dbReference type="OrthoDB" id="10263265at2759"/>
<dbReference type="PROSITE" id="PS50102">
    <property type="entry name" value="RRM"/>
    <property type="match status" value="1"/>
</dbReference>
<dbReference type="AlphaFoldDB" id="A0A0G4IL20"/>
<gene>
    <name evidence="6" type="ORF">PBRA_004500</name>
</gene>
<dbReference type="InterPro" id="IPR001841">
    <property type="entry name" value="Znf_RING"/>
</dbReference>
<dbReference type="InterPro" id="IPR043898">
    <property type="entry name" value="FANCL_d2"/>
</dbReference>
<evidence type="ECO:0000259" key="5">
    <source>
        <dbReference type="PROSITE" id="PS50102"/>
    </source>
</evidence>
<organism evidence="6 7">
    <name type="scientific">Plasmodiophora brassicae</name>
    <name type="common">Clubroot disease agent</name>
    <dbReference type="NCBI Taxonomy" id="37360"/>
    <lineage>
        <taxon>Eukaryota</taxon>
        <taxon>Sar</taxon>
        <taxon>Rhizaria</taxon>
        <taxon>Endomyxa</taxon>
        <taxon>Phytomyxea</taxon>
        <taxon>Plasmodiophorida</taxon>
        <taxon>Plasmodiophoridae</taxon>
        <taxon>Plasmodiophora</taxon>
    </lineage>
</organism>
<keyword evidence="2" id="KW-0694">RNA-binding</keyword>
<dbReference type="InterPro" id="IPR026848">
    <property type="entry name" value="Fancl"/>
</dbReference>
<dbReference type="SUPFAM" id="SSF57850">
    <property type="entry name" value="RING/U-box"/>
    <property type="match status" value="1"/>
</dbReference>